<dbReference type="AlphaFoldDB" id="A0A5B8IAV1"/>
<dbReference type="InterPro" id="IPR010982">
    <property type="entry name" value="Lambda_DNA-bd_dom_sf"/>
</dbReference>
<proteinExistence type="predicted"/>
<evidence type="ECO:0000259" key="1">
    <source>
        <dbReference type="PROSITE" id="PS50943"/>
    </source>
</evidence>
<feature type="domain" description="HTH cro/C1-type" evidence="1">
    <location>
        <begin position="24"/>
        <end position="78"/>
    </location>
</feature>
<dbReference type="Gene3D" id="1.10.260.40">
    <property type="entry name" value="lambda repressor-like DNA-binding domains"/>
    <property type="match status" value="1"/>
</dbReference>
<organism evidence="2 3">
    <name type="scientific">Qingshengfaniella alkalisoli</name>
    <dbReference type="NCBI Taxonomy" id="2599296"/>
    <lineage>
        <taxon>Bacteria</taxon>
        <taxon>Pseudomonadati</taxon>
        <taxon>Pseudomonadota</taxon>
        <taxon>Alphaproteobacteria</taxon>
        <taxon>Rhodobacterales</taxon>
        <taxon>Paracoccaceae</taxon>
        <taxon>Qingshengfaniella</taxon>
    </lineage>
</organism>
<name>A0A5B8IAV1_9RHOB</name>
<dbReference type="KEGG" id="lit:FPZ52_12140"/>
<keyword evidence="2" id="KW-0614">Plasmid</keyword>
<evidence type="ECO:0000313" key="3">
    <source>
        <dbReference type="Proteomes" id="UP000318483"/>
    </source>
</evidence>
<dbReference type="OrthoDB" id="9815697at2"/>
<dbReference type="SUPFAM" id="SSF47413">
    <property type="entry name" value="lambda repressor-like DNA-binding domains"/>
    <property type="match status" value="1"/>
</dbReference>
<dbReference type="Proteomes" id="UP000318483">
    <property type="component" value="Plasmid unnamed1"/>
</dbReference>
<gene>
    <name evidence="2" type="ORF">FPZ52_12140</name>
</gene>
<accession>A0A5B8IAV1</accession>
<dbReference type="RefSeq" id="WP_146365874.1">
    <property type="nucleotide sequence ID" value="NZ_CP042262.1"/>
</dbReference>
<reference evidence="2 3" key="1">
    <citation type="submission" date="2019-07" db="EMBL/GenBank/DDBJ databases">
        <title>Litoreibacter alkalisoli sp. nov., isolated from saline-alkaline soil.</title>
        <authorList>
            <person name="Wang S."/>
            <person name="Xu L."/>
            <person name="Xing Y.-T."/>
            <person name="Sun J.-Q."/>
        </authorList>
    </citation>
    <scope>NUCLEOTIDE SEQUENCE [LARGE SCALE GENOMIC DNA]</scope>
    <source>
        <strain evidence="2 3">LN3S51</strain>
        <plasmid evidence="2 3">unnamed1</plasmid>
    </source>
</reference>
<dbReference type="CDD" id="cd00093">
    <property type="entry name" value="HTH_XRE"/>
    <property type="match status" value="1"/>
</dbReference>
<dbReference type="GO" id="GO:0003677">
    <property type="term" value="F:DNA binding"/>
    <property type="evidence" value="ECO:0007669"/>
    <property type="project" value="InterPro"/>
</dbReference>
<dbReference type="Pfam" id="PF01381">
    <property type="entry name" value="HTH_3"/>
    <property type="match status" value="1"/>
</dbReference>
<sequence>MPSEPDMVLRPQRTRSAPELAEALRHARKVRGLTQTALAKVAGIRAHHISRIESGAVKPNIDTLFVLLSALGLDLTLSARDSGPGDPDKGIEDIF</sequence>
<geneLocation type="plasmid" evidence="2 3">
    <name>unnamed1</name>
</geneLocation>
<dbReference type="PROSITE" id="PS50943">
    <property type="entry name" value="HTH_CROC1"/>
    <property type="match status" value="1"/>
</dbReference>
<keyword evidence="3" id="KW-1185">Reference proteome</keyword>
<dbReference type="InterPro" id="IPR001387">
    <property type="entry name" value="Cro/C1-type_HTH"/>
</dbReference>
<evidence type="ECO:0000313" key="2">
    <source>
        <dbReference type="EMBL" id="QDY70456.1"/>
    </source>
</evidence>
<dbReference type="SMART" id="SM00530">
    <property type="entry name" value="HTH_XRE"/>
    <property type="match status" value="1"/>
</dbReference>
<protein>
    <submittedName>
        <fullName evidence="2">Helix-turn-helix transcriptional regulator</fullName>
    </submittedName>
</protein>
<dbReference type="EMBL" id="CP042262">
    <property type="protein sequence ID" value="QDY70456.1"/>
    <property type="molecule type" value="Genomic_DNA"/>
</dbReference>